<proteinExistence type="inferred from homology"/>
<dbReference type="InterPro" id="IPR052173">
    <property type="entry name" value="Beta-lactam_resp_regulator"/>
</dbReference>
<name>A0A2N0ZKU9_9BACI</name>
<dbReference type="AlphaFoldDB" id="A0A2N0ZKU9"/>
<dbReference type="SUPFAM" id="SSF56601">
    <property type="entry name" value="beta-lactamase/transpeptidase-like"/>
    <property type="match status" value="1"/>
</dbReference>
<evidence type="ECO:0000313" key="5">
    <source>
        <dbReference type="EMBL" id="PKG30142.1"/>
    </source>
</evidence>
<feature type="transmembrane region" description="Helical" evidence="2">
    <location>
        <begin position="173"/>
        <end position="193"/>
    </location>
</feature>
<feature type="transmembrane region" description="Helical" evidence="2">
    <location>
        <begin position="117"/>
        <end position="135"/>
    </location>
</feature>
<feature type="transmembrane region" description="Helical" evidence="2">
    <location>
        <begin position="224"/>
        <end position="246"/>
    </location>
</feature>
<reference evidence="5 6" key="1">
    <citation type="journal article" date="2010" name="Int. J. Syst. Evol. Microbiol.">
        <title>Bacillus horneckiae sp. nov., isolated from a spacecraft-assembly clean room.</title>
        <authorList>
            <person name="Vaishampayan P."/>
            <person name="Probst A."/>
            <person name="Krishnamurthi S."/>
            <person name="Ghosh S."/>
            <person name="Osman S."/>
            <person name="McDowall A."/>
            <person name="Ruckmani A."/>
            <person name="Mayilraj S."/>
            <person name="Venkateswaran K."/>
        </authorList>
    </citation>
    <scope>NUCLEOTIDE SEQUENCE [LARGE SCALE GENOMIC DNA]</scope>
    <source>
        <strain evidence="6">1PO1SC</strain>
    </source>
</reference>
<comment type="caution">
    <text evidence="5">The sequence shown here is derived from an EMBL/GenBank/DDBJ whole genome shotgun (WGS) entry which is preliminary data.</text>
</comment>
<feature type="transmembrane region" description="Helical" evidence="2">
    <location>
        <begin position="327"/>
        <end position="348"/>
    </location>
</feature>
<sequence length="604" mass="69276">MGSSFFTVFFISNLILSLVFSIIILIKKLLRAQTTVNAQFHISLIALVTLIVPFIPFQSLKINSLFDWMVNFGIDYPKLANINSTGNAAGTIDQNANWLQDFTMSIEQSPLGPMNTVFFIVWILGIIVMLSATLYSNLRIYKIRKSVQEVKNKELSTLFYTCKEEIHIQKKIIFGYSSFVTSPITFGLIRPYIVIPKNISTLSSDEMKFVLLHELHHCKRRDILFNYLMCLSRIVYWFNPLVWYLLREMKTEMEISCDYAVIKTLDEQAQIKYGEVILKFALPSKRSSTFLSPASEISSSFKQVKRRIVEIVNYKVESNQLKMKSSLVFIIVLAIILISIPTISALAVDKETHAFSSSNVVYKDYSHFFEELSGSAVIYDSKNKKYTIHNKEESITRFEPSSTYKIYSALFALESGIITRDHSQMAWDGNQYPYEEWNQDLDLFSAMDISASWYFQNLDSQIGKEKLNNYYKQINYGNENLSGHISNYWFDGSLKISPVEQVEMLKKFYNNEFAFEQSNIQTVKDSLLLEVTDGKRLSGKTGTLKVNGEKYNGWFVGYVETGNNTYFFAIHIEGKKPAGGVYATNIVLSILEEENIFHSTTLGK</sequence>
<feature type="transmembrane region" description="Helical" evidence="2">
    <location>
        <begin position="38"/>
        <end position="57"/>
    </location>
</feature>
<dbReference type="InterPro" id="IPR012338">
    <property type="entry name" value="Beta-lactam/transpept-like"/>
</dbReference>
<dbReference type="PANTHER" id="PTHR34978:SF3">
    <property type="entry name" value="SLR0241 PROTEIN"/>
    <property type="match status" value="1"/>
</dbReference>
<organism evidence="5 6">
    <name type="scientific">Cytobacillus horneckiae</name>
    <dbReference type="NCBI Taxonomy" id="549687"/>
    <lineage>
        <taxon>Bacteria</taxon>
        <taxon>Bacillati</taxon>
        <taxon>Bacillota</taxon>
        <taxon>Bacilli</taxon>
        <taxon>Bacillales</taxon>
        <taxon>Bacillaceae</taxon>
        <taxon>Cytobacillus</taxon>
    </lineage>
</organism>
<dbReference type="EMBL" id="PISD01000008">
    <property type="protein sequence ID" value="PKG30142.1"/>
    <property type="molecule type" value="Genomic_DNA"/>
</dbReference>
<dbReference type="PANTHER" id="PTHR34978">
    <property type="entry name" value="POSSIBLE SENSOR-TRANSDUCER PROTEIN BLAR"/>
    <property type="match status" value="1"/>
</dbReference>
<evidence type="ECO:0000259" key="4">
    <source>
        <dbReference type="Pfam" id="PF05569"/>
    </source>
</evidence>
<dbReference type="InterPro" id="IPR001460">
    <property type="entry name" value="PCN-bd_Tpept"/>
</dbReference>
<gene>
    <name evidence="5" type="ORF">CWS20_03880</name>
</gene>
<keyword evidence="2" id="KW-0472">Membrane</keyword>
<dbReference type="GO" id="GO:0008658">
    <property type="term" value="F:penicillin binding"/>
    <property type="evidence" value="ECO:0007669"/>
    <property type="project" value="InterPro"/>
</dbReference>
<dbReference type="NCBIfam" id="NF000326">
    <property type="entry name" value="blaR1_generic"/>
    <property type="match status" value="1"/>
</dbReference>
<feature type="transmembrane region" description="Helical" evidence="2">
    <location>
        <begin position="6"/>
        <end position="26"/>
    </location>
</feature>
<dbReference type="RefSeq" id="WP_066200047.1">
    <property type="nucleotide sequence ID" value="NZ_JARMMB010000019.1"/>
</dbReference>
<dbReference type="InterPro" id="IPR008756">
    <property type="entry name" value="Peptidase_M56"/>
</dbReference>
<evidence type="ECO:0000313" key="6">
    <source>
        <dbReference type="Proteomes" id="UP000233343"/>
    </source>
</evidence>
<keyword evidence="2" id="KW-1133">Transmembrane helix</keyword>
<keyword evidence="2" id="KW-0812">Transmembrane</keyword>
<dbReference type="Pfam" id="PF00905">
    <property type="entry name" value="Transpeptidase"/>
    <property type="match status" value="1"/>
</dbReference>
<protein>
    <submittedName>
        <fullName evidence="5">BlaR1 family beta-lactam sensor/signal transducer</fullName>
    </submittedName>
</protein>
<feature type="domain" description="Penicillin-binding protein transpeptidase" evidence="3">
    <location>
        <begin position="374"/>
        <end position="592"/>
    </location>
</feature>
<feature type="domain" description="Peptidase M56" evidence="4">
    <location>
        <begin position="12"/>
        <end position="309"/>
    </location>
</feature>
<comment type="similarity">
    <text evidence="1">Belongs to the peptidase M56 family.</text>
</comment>
<dbReference type="Pfam" id="PF05569">
    <property type="entry name" value="Peptidase_M56"/>
    <property type="match status" value="1"/>
</dbReference>
<evidence type="ECO:0000256" key="1">
    <source>
        <dbReference type="ARBA" id="ARBA00011075"/>
    </source>
</evidence>
<evidence type="ECO:0000259" key="3">
    <source>
        <dbReference type="Pfam" id="PF00905"/>
    </source>
</evidence>
<dbReference type="Proteomes" id="UP000233343">
    <property type="component" value="Unassembled WGS sequence"/>
</dbReference>
<dbReference type="Gene3D" id="3.40.710.10">
    <property type="entry name" value="DD-peptidase/beta-lactamase superfamily"/>
    <property type="match status" value="1"/>
</dbReference>
<keyword evidence="6" id="KW-1185">Reference proteome</keyword>
<dbReference type="CDD" id="cd07341">
    <property type="entry name" value="M56_BlaR1_MecR1_like"/>
    <property type="match status" value="1"/>
</dbReference>
<evidence type="ECO:0000256" key="2">
    <source>
        <dbReference type="SAM" id="Phobius"/>
    </source>
</evidence>
<accession>A0A2N0ZKU9</accession>